<dbReference type="InterPro" id="IPR050559">
    <property type="entry name" value="P-Pant_transferase_sf"/>
</dbReference>
<evidence type="ECO:0008006" key="7">
    <source>
        <dbReference type="Google" id="ProtNLM"/>
    </source>
</evidence>
<protein>
    <recommendedName>
        <fullName evidence="7">4'-phosphopantetheinyl transferase domain-containing protein</fullName>
    </recommendedName>
</protein>
<feature type="domain" description="4'-phosphopantetheinyl transferase" evidence="3">
    <location>
        <begin position="110"/>
        <end position="164"/>
    </location>
</feature>
<comment type="similarity">
    <text evidence="1">Belongs to the P-Pant transferase superfamily. Gsp/Sfp/HetI/AcpT family.</text>
</comment>
<feature type="domain" description="4'-phosphopantetheinyl transferase N-terminal" evidence="4">
    <location>
        <begin position="21"/>
        <end position="105"/>
    </location>
</feature>
<dbReference type="PANTHER" id="PTHR12215">
    <property type="entry name" value="PHOSPHOPANTETHEINE TRANSFERASE"/>
    <property type="match status" value="1"/>
</dbReference>
<name>A0A422QKF1_9BURK</name>
<dbReference type="SUPFAM" id="SSF56214">
    <property type="entry name" value="4'-phosphopantetheinyl transferase"/>
    <property type="match status" value="2"/>
</dbReference>
<evidence type="ECO:0000256" key="1">
    <source>
        <dbReference type="ARBA" id="ARBA00010990"/>
    </source>
</evidence>
<dbReference type="PANTHER" id="PTHR12215:SF10">
    <property type="entry name" value="L-AMINOADIPATE-SEMIALDEHYDE DEHYDROGENASE-PHOSPHOPANTETHEINYL TRANSFERASE"/>
    <property type="match status" value="1"/>
</dbReference>
<sequence>MVSASEGLVWICDARDVGPAELDDYCEWLSESERSRLGGFTRPERKRQFIVGRVLLRHALARLLRVAPRDIDLVERPGLAPILASSCTTGFSISHSGQWVACAAARGTALGLDIERIDSSRDVMALAEHAFDASDIIALKANAPSLRHSAFYRMWCAHEARFKLGSPNAIEYPLESRELAGMLASANPLAPAPVLTPVRLRDL</sequence>
<evidence type="ECO:0000256" key="2">
    <source>
        <dbReference type="ARBA" id="ARBA00022679"/>
    </source>
</evidence>
<dbReference type="RefSeq" id="WP_229414961.1">
    <property type="nucleotide sequence ID" value="NZ_JSAB01000117.1"/>
</dbReference>
<dbReference type="Proteomes" id="UP000283254">
    <property type="component" value="Unassembled WGS sequence"/>
</dbReference>
<evidence type="ECO:0000259" key="3">
    <source>
        <dbReference type="Pfam" id="PF01648"/>
    </source>
</evidence>
<dbReference type="Pfam" id="PF22624">
    <property type="entry name" value="AASDHPPT_N"/>
    <property type="match status" value="1"/>
</dbReference>
<keyword evidence="6" id="KW-1185">Reference proteome</keyword>
<dbReference type="InterPro" id="IPR037143">
    <property type="entry name" value="4-PPantetheinyl_Trfase_dom_sf"/>
</dbReference>
<dbReference type="GO" id="GO:0005829">
    <property type="term" value="C:cytosol"/>
    <property type="evidence" value="ECO:0007669"/>
    <property type="project" value="TreeGrafter"/>
</dbReference>
<dbReference type="GO" id="GO:0019878">
    <property type="term" value="P:lysine biosynthetic process via aminoadipic acid"/>
    <property type="evidence" value="ECO:0007669"/>
    <property type="project" value="TreeGrafter"/>
</dbReference>
<evidence type="ECO:0000259" key="4">
    <source>
        <dbReference type="Pfam" id="PF22624"/>
    </source>
</evidence>
<accession>A0A422QKF1</accession>
<dbReference type="GO" id="GO:0008897">
    <property type="term" value="F:holo-[acyl-carrier-protein] synthase activity"/>
    <property type="evidence" value="ECO:0007669"/>
    <property type="project" value="InterPro"/>
</dbReference>
<organism evidence="5 6">
    <name type="scientific">Massilia aurea</name>
    <dbReference type="NCBI Taxonomy" id="373040"/>
    <lineage>
        <taxon>Bacteria</taxon>
        <taxon>Pseudomonadati</taxon>
        <taxon>Pseudomonadota</taxon>
        <taxon>Betaproteobacteria</taxon>
        <taxon>Burkholderiales</taxon>
        <taxon>Oxalobacteraceae</taxon>
        <taxon>Telluria group</taxon>
        <taxon>Massilia</taxon>
    </lineage>
</organism>
<dbReference type="AlphaFoldDB" id="A0A422QKF1"/>
<dbReference type="Pfam" id="PF01648">
    <property type="entry name" value="ACPS"/>
    <property type="match status" value="1"/>
</dbReference>
<evidence type="ECO:0000313" key="5">
    <source>
        <dbReference type="EMBL" id="RNF30448.1"/>
    </source>
</evidence>
<dbReference type="InterPro" id="IPR008278">
    <property type="entry name" value="4-PPantetheinyl_Trfase_dom"/>
</dbReference>
<dbReference type="GO" id="GO:0000287">
    <property type="term" value="F:magnesium ion binding"/>
    <property type="evidence" value="ECO:0007669"/>
    <property type="project" value="InterPro"/>
</dbReference>
<dbReference type="InterPro" id="IPR055066">
    <property type="entry name" value="AASDHPPT_N"/>
</dbReference>
<dbReference type="EMBL" id="JSAB01000117">
    <property type="protein sequence ID" value="RNF30448.1"/>
    <property type="molecule type" value="Genomic_DNA"/>
</dbReference>
<dbReference type="Gene3D" id="3.90.470.20">
    <property type="entry name" value="4'-phosphopantetheinyl transferase domain"/>
    <property type="match status" value="1"/>
</dbReference>
<evidence type="ECO:0000313" key="6">
    <source>
        <dbReference type="Proteomes" id="UP000283254"/>
    </source>
</evidence>
<comment type="caution">
    <text evidence="5">The sequence shown here is derived from an EMBL/GenBank/DDBJ whole genome shotgun (WGS) entry which is preliminary data.</text>
</comment>
<reference evidence="5" key="1">
    <citation type="submission" date="2014-10" db="EMBL/GenBank/DDBJ databases">
        <title>Massilia sp. genome.</title>
        <authorList>
            <person name="Xu B."/>
            <person name="Dai L."/>
            <person name="Huang Z."/>
        </authorList>
    </citation>
    <scope>NUCLEOTIDE SEQUENCE [LARGE SCALE GENOMIC DNA]</scope>
    <source>
        <strain evidence="5">CFS-1</strain>
    </source>
</reference>
<keyword evidence="2" id="KW-0808">Transferase</keyword>
<proteinExistence type="inferred from homology"/>
<gene>
    <name evidence="5" type="ORF">NM04_12610</name>
</gene>